<dbReference type="InterPro" id="IPR003607">
    <property type="entry name" value="HD/PDEase_dom"/>
</dbReference>
<dbReference type="SUPFAM" id="SSF109604">
    <property type="entry name" value="HD-domain/PDEase-like"/>
    <property type="match status" value="1"/>
</dbReference>
<gene>
    <name evidence="2" type="ORF">AMJ40_01795</name>
</gene>
<evidence type="ECO:0000313" key="3">
    <source>
        <dbReference type="Proteomes" id="UP000051124"/>
    </source>
</evidence>
<feature type="domain" description="HD" evidence="1">
    <location>
        <begin position="58"/>
        <end position="162"/>
    </location>
</feature>
<evidence type="ECO:0000313" key="2">
    <source>
        <dbReference type="EMBL" id="KPJ50796.1"/>
    </source>
</evidence>
<dbReference type="Pfam" id="PF01966">
    <property type="entry name" value="HD"/>
    <property type="match status" value="1"/>
</dbReference>
<name>A0A0S7WMH5_UNCT6</name>
<comment type="caution">
    <text evidence="2">The sequence shown here is derived from an EMBL/GenBank/DDBJ whole genome shotgun (WGS) entry which is preliminary data.</text>
</comment>
<proteinExistence type="predicted"/>
<dbReference type="InterPro" id="IPR006675">
    <property type="entry name" value="HDIG_dom"/>
</dbReference>
<dbReference type="Proteomes" id="UP000051124">
    <property type="component" value="Unassembled WGS sequence"/>
</dbReference>
<dbReference type="Gene3D" id="1.10.3210.10">
    <property type="entry name" value="Hypothetical protein af1432"/>
    <property type="match status" value="1"/>
</dbReference>
<protein>
    <recommendedName>
        <fullName evidence="1">HD domain-containing protein</fullName>
    </recommendedName>
</protein>
<dbReference type="AlphaFoldDB" id="A0A0S7WMH5"/>
<evidence type="ECO:0000259" key="1">
    <source>
        <dbReference type="Pfam" id="PF01966"/>
    </source>
</evidence>
<reference evidence="2 3" key="1">
    <citation type="journal article" date="2015" name="Microbiome">
        <title>Genomic resolution of linkages in carbon, nitrogen, and sulfur cycling among widespread estuary sediment bacteria.</title>
        <authorList>
            <person name="Baker B.J."/>
            <person name="Lazar C.S."/>
            <person name="Teske A.P."/>
            <person name="Dick G.J."/>
        </authorList>
    </citation>
    <scope>NUCLEOTIDE SEQUENCE [LARGE SCALE GENOMIC DNA]</scope>
    <source>
        <strain evidence="2">DG_26</strain>
    </source>
</reference>
<organism evidence="2 3">
    <name type="scientific">candidate division TA06 bacterium DG_26</name>
    <dbReference type="NCBI Taxonomy" id="1703771"/>
    <lineage>
        <taxon>Bacteria</taxon>
        <taxon>Bacteria division TA06</taxon>
    </lineage>
</organism>
<dbReference type="EMBL" id="LIZT01000012">
    <property type="protein sequence ID" value="KPJ50796.1"/>
    <property type="molecule type" value="Genomic_DNA"/>
</dbReference>
<accession>A0A0S7WMH5</accession>
<dbReference type="CDD" id="cd00077">
    <property type="entry name" value="HDc"/>
    <property type="match status" value="1"/>
</dbReference>
<dbReference type="InterPro" id="IPR006674">
    <property type="entry name" value="HD_domain"/>
</dbReference>
<sequence>MREQEIESIFPEAHHIRKPDLRTAVFRAWLLGIEKGGWHRIDTIPFTLLIPGCGISLVQHTRIVTRMAMSIGDTIGEVNTDYLVAGGLTHDVGKLLEYQGKGKEFQRSEIGRLIRHPVSGYALAVEAGLPLEVCHIIAAHSSEGESVERSKEAIIIHHCDFIHFEIVKSLT</sequence>
<dbReference type="NCBIfam" id="TIGR00277">
    <property type="entry name" value="HDIG"/>
    <property type="match status" value="1"/>
</dbReference>